<reference evidence="1" key="2">
    <citation type="submission" date="2021-04" db="EMBL/GenBank/DDBJ databases">
        <authorList>
            <person name="Dong X."/>
        </authorList>
    </citation>
    <scope>NUCLEOTIDE SEQUENCE</scope>
    <source>
        <strain evidence="1">LLY</strain>
    </source>
</reference>
<protein>
    <submittedName>
        <fullName evidence="1">Uncharacterized protein</fullName>
    </submittedName>
</protein>
<evidence type="ECO:0000313" key="2">
    <source>
        <dbReference type="Proteomes" id="UP001056766"/>
    </source>
</evidence>
<dbReference type="RefSeq" id="WP_250868612.1">
    <property type="nucleotide sequence ID" value="NZ_JAGSOI010000041.1"/>
</dbReference>
<reference evidence="1" key="1">
    <citation type="journal article" date="2021" name="mSystems">
        <title>Bacteria and Archaea Synergistically Convert Glycine Betaine to Biogenic Methane in the Formosa Cold Seep of the South China Sea.</title>
        <authorList>
            <person name="Li L."/>
            <person name="Zhang W."/>
            <person name="Zhang S."/>
            <person name="Song L."/>
            <person name="Sun Q."/>
            <person name="Zhang H."/>
            <person name="Xiang H."/>
            <person name="Dong X."/>
        </authorList>
    </citation>
    <scope>NUCLEOTIDE SEQUENCE</scope>
    <source>
        <strain evidence="1">LLY</strain>
    </source>
</reference>
<dbReference type="EMBL" id="JAGSOI010000041">
    <property type="protein sequence ID" value="MCM1987274.1"/>
    <property type="molecule type" value="Genomic_DNA"/>
</dbReference>
<organism evidence="1 2">
    <name type="scientific">Methanococcoides seepicolus</name>
    <dbReference type="NCBI Taxonomy" id="2828780"/>
    <lineage>
        <taxon>Archaea</taxon>
        <taxon>Methanobacteriati</taxon>
        <taxon>Methanobacteriota</taxon>
        <taxon>Stenosarchaea group</taxon>
        <taxon>Methanomicrobia</taxon>
        <taxon>Methanosarcinales</taxon>
        <taxon>Methanosarcinaceae</taxon>
        <taxon>Methanococcoides</taxon>
    </lineage>
</organism>
<evidence type="ECO:0000313" key="1">
    <source>
        <dbReference type="EMBL" id="MCM1987274.1"/>
    </source>
</evidence>
<keyword evidence="2" id="KW-1185">Reference proteome</keyword>
<sequence>MKRKVMSEFKKDKNSEVEHELATVLEELNNRNCHFFAYIPIYNEQLKRNMTMIGIRI</sequence>
<dbReference type="Proteomes" id="UP001056766">
    <property type="component" value="Unassembled WGS sequence"/>
</dbReference>
<name>A0A9E4ZI58_9EURY</name>
<accession>A0A9E4ZI58</accession>
<dbReference type="AlphaFoldDB" id="A0A9E4ZI58"/>
<gene>
    <name evidence="1" type="ORF">KDK67_09820</name>
</gene>
<proteinExistence type="predicted"/>
<comment type="caution">
    <text evidence="1">The sequence shown here is derived from an EMBL/GenBank/DDBJ whole genome shotgun (WGS) entry which is preliminary data.</text>
</comment>